<dbReference type="Gene3D" id="3.30.70.1070">
    <property type="entry name" value="Sporulation related repeat"/>
    <property type="match status" value="1"/>
</dbReference>
<dbReference type="InterPro" id="IPR052521">
    <property type="entry name" value="Cell_div_SPOR-domain"/>
</dbReference>
<gene>
    <name evidence="4" type="ORF">N789_08480</name>
</gene>
<evidence type="ECO:0000313" key="4">
    <source>
        <dbReference type="EMBL" id="KFN43976.1"/>
    </source>
</evidence>
<feature type="region of interest" description="Disordered" evidence="1">
    <location>
        <begin position="49"/>
        <end position="75"/>
    </location>
</feature>
<comment type="caution">
    <text evidence="4">The sequence shown here is derived from an EMBL/GenBank/DDBJ whole genome shotgun (WGS) entry which is preliminary data.</text>
</comment>
<dbReference type="GO" id="GO:0032506">
    <property type="term" value="P:cytokinetic process"/>
    <property type="evidence" value="ECO:0007669"/>
    <property type="project" value="TreeGrafter"/>
</dbReference>
<evidence type="ECO:0000256" key="1">
    <source>
        <dbReference type="SAM" id="MobiDB-lite"/>
    </source>
</evidence>
<evidence type="ECO:0000313" key="5">
    <source>
        <dbReference type="Proteomes" id="UP000029385"/>
    </source>
</evidence>
<keyword evidence="5" id="KW-1185">Reference proteome</keyword>
<feature type="domain" description="SPOR" evidence="3">
    <location>
        <begin position="140"/>
        <end position="219"/>
    </location>
</feature>
<feature type="region of interest" description="Disordered" evidence="1">
    <location>
        <begin position="109"/>
        <end position="135"/>
    </location>
</feature>
<organism evidence="4 5">
    <name type="scientific">Arenimonas oryziterrae DSM 21050 = YC6267</name>
    <dbReference type="NCBI Taxonomy" id="1121015"/>
    <lineage>
        <taxon>Bacteria</taxon>
        <taxon>Pseudomonadati</taxon>
        <taxon>Pseudomonadota</taxon>
        <taxon>Gammaproteobacteria</taxon>
        <taxon>Lysobacterales</taxon>
        <taxon>Lysobacteraceae</taxon>
        <taxon>Arenimonas</taxon>
    </lineage>
</organism>
<sequence>MAAKRSKNQARRNGGNGIPGWMWLLVGLLIGALAFGYLFLKDKWAQGGSDLPQPNPQAQAPRTSEGAEPVVPETPVKPKPKFEFFEILPGKEVVIPDAELAEQARAEALKPTPTPANPASETGHPDQPSPPTTTPAVAANADGARYLLQAGAFRSVDEAEALKAKIALTGEVARVETAEINGNTVYRVRMGPYPTAGGLAAAKQALNNHGITGALPIRAK</sequence>
<dbReference type="PROSITE" id="PS51724">
    <property type="entry name" value="SPOR"/>
    <property type="match status" value="1"/>
</dbReference>
<proteinExistence type="predicted"/>
<name>A0A091AX40_9GAMM</name>
<dbReference type="RefSeq" id="WP_022969760.1">
    <property type="nucleotide sequence ID" value="NZ_ATVD01000003.1"/>
</dbReference>
<dbReference type="GO" id="GO:0042834">
    <property type="term" value="F:peptidoglycan binding"/>
    <property type="evidence" value="ECO:0007669"/>
    <property type="project" value="InterPro"/>
</dbReference>
<dbReference type="Pfam" id="PF05036">
    <property type="entry name" value="SPOR"/>
    <property type="match status" value="1"/>
</dbReference>
<dbReference type="InterPro" id="IPR036680">
    <property type="entry name" value="SPOR-like_sf"/>
</dbReference>
<keyword evidence="2" id="KW-0472">Membrane</keyword>
<dbReference type="PANTHER" id="PTHR38687:SF1">
    <property type="entry name" value="CELL DIVISION PROTEIN DEDD"/>
    <property type="match status" value="1"/>
</dbReference>
<dbReference type="GO" id="GO:0030428">
    <property type="term" value="C:cell septum"/>
    <property type="evidence" value="ECO:0007669"/>
    <property type="project" value="TreeGrafter"/>
</dbReference>
<dbReference type="InterPro" id="IPR007730">
    <property type="entry name" value="SPOR-like_dom"/>
</dbReference>
<dbReference type="SUPFAM" id="SSF110997">
    <property type="entry name" value="Sporulation related repeat"/>
    <property type="match status" value="1"/>
</dbReference>
<dbReference type="AlphaFoldDB" id="A0A091AX40"/>
<dbReference type="GO" id="GO:0032153">
    <property type="term" value="C:cell division site"/>
    <property type="evidence" value="ECO:0007669"/>
    <property type="project" value="TreeGrafter"/>
</dbReference>
<dbReference type="PANTHER" id="PTHR38687">
    <property type="entry name" value="CELL DIVISION PROTEIN DEDD-RELATED"/>
    <property type="match status" value="1"/>
</dbReference>
<reference evidence="4 5" key="1">
    <citation type="submission" date="2013-09" db="EMBL/GenBank/DDBJ databases">
        <title>Genome sequencing of Arenimonas oryziterrae.</title>
        <authorList>
            <person name="Chen F."/>
            <person name="Wang G."/>
        </authorList>
    </citation>
    <scope>NUCLEOTIDE SEQUENCE [LARGE SCALE GENOMIC DNA]</scope>
    <source>
        <strain evidence="4 5">YC6267</strain>
    </source>
</reference>
<evidence type="ECO:0000259" key="3">
    <source>
        <dbReference type="PROSITE" id="PS51724"/>
    </source>
</evidence>
<accession>A0A091AX40</accession>
<dbReference type="STRING" id="1121015.GCA_000420545_02147"/>
<feature type="transmembrane region" description="Helical" evidence="2">
    <location>
        <begin position="21"/>
        <end position="40"/>
    </location>
</feature>
<evidence type="ECO:0000256" key="2">
    <source>
        <dbReference type="SAM" id="Phobius"/>
    </source>
</evidence>
<dbReference type="EMBL" id="AVCI01000004">
    <property type="protein sequence ID" value="KFN43976.1"/>
    <property type="molecule type" value="Genomic_DNA"/>
</dbReference>
<dbReference type="eggNOG" id="COG3087">
    <property type="taxonomic scope" value="Bacteria"/>
</dbReference>
<dbReference type="PATRIC" id="fig|1121015.4.peg.1190"/>
<protein>
    <recommendedName>
        <fullName evidence="3">SPOR domain-containing protein</fullName>
    </recommendedName>
</protein>
<dbReference type="OrthoDB" id="8558195at2"/>
<dbReference type="Proteomes" id="UP000029385">
    <property type="component" value="Unassembled WGS sequence"/>
</dbReference>
<keyword evidence="2" id="KW-0812">Transmembrane</keyword>
<keyword evidence="2" id="KW-1133">Transmembrane helix</keyword>